<reference evidence="1 2" key="1">
    <citation type="submission" date="2017-05" db="EMBL/GenBank/DDBJ databases">
        <title>Genomic insights into alkan degradation activity of Oleiphilus messinensis.</title>
        <authorList>
            <person name="Kozyavkin S.A."/>
            <person name="Slesarev A.I."/>
            <person name="Golyshin P.N."/>
            <person name="Korzhenkov A."/>
            <person name="Golyshina O.N."/>
            <person name="Toshchakov S.V."/>
        </authorList>
    </citation>
    <scope>NUCLEOTIDE SEQUENCE [LARGE SCALE GENOMIC DNA]</scope>
    <source>
        <strain evidence="1 2">ME102</strain>
    </source>
</reference>
<evidence type="ECO:0008006" key="3">
    <source>
        <dbReference type="Google" id="ProtNLM"/>
    </source>
</evidence>
<dbReference type="SUPFAM" id="SSF55729">
    <property type="entry name" value="Acyl-CoA N-acyltransferases (Nat)"/>
    <property type="match status" value="1"/>
</dbReference>
<keyword evidence="2" id="KW-1185">Reference proteome</keyword>
<evidence type="ECO:0000313" key="2">
    <source>
        <dbReference type="Proteomes" id="UP000196027"/>
    </source>
</evidence>
<protein>
    <recommendedName>
        <fullName evidence="3">N-acetyltransferase domain-containing protein</fullName>
    </recommendedName>
</protein>
<gene>
    <name evidence="1" type="ORF">OLMES_2109</name>
</gene>
<dbReference type="AlphaFoldDB" id="A0A1Y0I6Q7"/>
<sequence length="219" mass="25823">MIAELGWVATLLYTIDRVLHRVSERMGCYFYYFYQQPLTQRKLPVPTRKVYDFYWLSALNEQIQLLPRPMSVLENRFAQGATCIVAQKEEDQSFLGCAWFAFNAYQEDEVYCIYDFQRCTGAVWDYDVYITPEQRMTRLFLRLWQNAERELVDQGFSSSLSRISAYNAQSVNSHEKFGAKRIGWAVFFKFFKLQVTITSKAPYIGVCFGLHNQPVIRFH</sequence>
<organism evidence="1 2">
    <name type="scientific">Oleiphilus messinensis</name>
    <dbReference type="NCBI Taxonomy" id="141451"/>
    <lineage>
        <taxon>Bacteria</taxon>
        <taxon>Pseudomonadati</taxon>
        <taxon>Pseudomonadota</taxon>
        <taxon>Gammaproteobacteria</taxon>
        <taxon>Oceanospirillales</taxon>
        <taxon>Oleiphilaceae</taxon>
        <taxon>Oleiphilus</taxon>
    </lineage>
</organism>
<dbReference type="InterPro" id="IPR016181">
    <property type="entry name" value="Acyl_CoA_acyltransferase"/>
</dbReference>
<name>A0A1Y0I6Q7_9GAMM</name>
<dbReference type="KEGG" id="ome:OLMES_2109"/>
<dbReference type="Gene3D" id="3.40.630.30">
    <property type="match status" value="1"/>
</dbReference>
<dbReference type="EMBL" id="CP021425">
    <property type="protein sequence ID" value="ARU56182.1"/>
    <property type="molecule type" value="Genomic_DNA"/>
</dbReference>
<accession>A0A1Y0I6Q7</accession>
<proteinExistence type="predicted"/>
<evidence type="ECO:0000313" key="1">
    <source>
        <dbReference type="EMBL" id="ARU56182.1"/>
    </source>
</evidence>
<dbReference type="Proteomes" id="UP000196027">
    <property type="component" value="Chromosome"/>
</dbReference>